<protein>
    <submittedName>
        <fullName evidence="2">Uncharacterized protein</fullName>
    </submittedName>
</protein>
<evidence type="ECO:0000313" key="3">
    <source>
        <dbReference type="Proteomes" id="UP000251692"/>
    </source>
</evidence>
<name>A0A364RCW2_9BACT</name>
<feature type="compositionally biased region" description="Polar residues" evidence="1">
    <location>
        <begin position="76"/>
        <end position="87"/>
    </location>
</feature>
<comment type="caution">
    <text evidence="2">The sequence shown here is derived from an EMBL/GenBank/DDBJ whole genome shotgun (WGS) entry which is preliminary data.</text>
</comment>
<dbReference type="Proteomes" id="UP000251692">
    <property type="component" value="Unassembled WGS sequence"/>
</dbReference>
<sequence length="98" mass="11457">MLIRKFYTLIEERTSPSSWVERLLLVAVPRKGQPAAQRIEGPYPRQASSKQRDARERVPADLERKSQLCNKDFSIKPSSQLRQQKFTSAKYKPKKRKV</sequence>
<proteinExistence type="predicted"/>
<organism evidence="2 3">
    <name type="scientific">Pontibacter arcticus</name>
    <dbReference type="NCBI Taxonomy" id="2080288"/>
    <lineage>
        <taxon>Bacteria</taxon>
        <taxon>Pseudomonadati</taxon>
        <taxon>Bacteroidota</taxon>
        <taxon>Cytophagia</taxon>
        <taxon>Cytophagales</taxon>
        <taxon>Hymenobacteraceae</taxon>
        <taxon>Pontibacter</taxon>
    </lineage>
</organism>
<feature type="region of interest" description="Disordered" evidence="1">
    <location>
        <begin position="31"/>
        <end position="98"/>
    </location>
</feature>
<gene>
    <name evidence="2" type="ORF">DP923_10320</name>
</gene>
<reference evidence="2 3" key="2">
    <citation type="submission" date="2018-07" db="EMBL/GenBank/DDBJ databases">
        <title>Pontibacter sp. 2b14 genomic sequence and assembly.</title>
        <authorList>
            <person name="Du Z.-J."/>
        </authorList>
    </citation>
    <scope>NUCLEOTIDE SEQUENCE [LARGE SCALE GENOMIC DNA]</scope>
    <source>
        <strain evidence="2 3">2b14</strain>
    </source>
</reference>
<feature type="compositionally biased region" description="Basic and acidic residues" evidence="1">
    <location>
        <begin position="50"/>
        <end position="66"/>
    </location>
</feature>
<dbReference type="AlphaFoldDB" id="A0A364RCW2"/>
<evidence type="ECO:0000256" key="1">
    <source>
        <dbReference type="SAM" id="MobiDB-lite"/>
    </source>
</evidence>
<evidence type="ECO:0000313" key="2">
    <source>
        <dbReference type="EMBL" id="RAU82188.1"/>
    </source>
</evidence>
<reference evidence="2 3" key="1">
    <citation type="submission" date="2018-06" db="EMBL/GenBank/DDBJ databases">
        <authorList>
            <person name="Liu Z.-W."/>
        </authorList>
    </citation>
    <scope>NUCLEOTIDE SEQUENCE [LARGE SCALE GENOMIC DNA]</scope>
    <source>
        <strain evidence="2 3">2b14</strain>
    </source>
</reference>
<accession>A0A364RCW2</accession>
<keyword evidence="3" id="KW-1185">Reference proteome</keyword>
<dbReference type="EMBL" id="QMDV01000003">
    <property type="protein sequence ID" value="RAU82188.1"/>
    <property type="molecule type" value="Genomic_DNA"/>
</dbReference>